<proteinExistence type="predicted"/>
<feature type="region of interest" description="Disordered" evidence="1">
    <location>
        <begin position="1"/>
        <end position="20"/>
    </location>
</feature>
<evidence type="ECO:0000313" key="3">
    <source>
        <dbReference type="Proteomes" id="UP000727407"/>
    </source>
</evidence>
<name>A0A8J4UFH7_CLAMG</name>
<keyword evidence="3" id="KW-1185">Reference proteome</keyword>
<gene>
    <name evidence="2" type="primary">zapC</name>
    <name evidence="2" type="ORF">DAT39_011963</name>
</gene>
<reference evidence="2" key="1">
    <citation type="submission" date="2020-07" db="EMBL/GenBank/DDBJ databases">
        <title>Clarias magur genome sequencing, assembly and annotation.</title>
        <authorList>
            <person name="Kushwaha B."/>
            <person name="Kumar R."/>
            <person name="Das P."/>
            <person name="Joshi C.G."/>
            <person name="Kumar D."/>
            <person name="Nagpure N.S."/>
            <person name="Pandey M."/>
            <person name="Agarwal S."/>
            <person name="Srivastava S."/>
            <person name="Singh M."/>
            <person name="Sahoo L."/>
            <person name="Jayasankar P."/>
            <person name="Meher P.K."/>
            <person name="Koringa P.G."/>
            <person name="Iquebal M.A."/>
            <person name="Das S.P."/>
            <person name="Bit A."/>
            <person name="Patnaik S."/>
            <person name="Patel N."/>
            <person name="Shah T.M."/>
            <person name="Hinsu A."/>
            <person name="Jena J.K."/>
        </authorList>
    </citation>
    <scope>NUCLEOTIDE SEQUENCE</scope>
    <source>
        <strain evidence="2">CIFAMagur01</strain>
        <tissue evidence="2">Testis</tissue>
    </source>
</reference>
<evidence type="ECO:0000256" key="1">
    <source>
        <dbReference type="SAM" id="MobiDB-lite"/>
    </source>
</evidence>
<comment type="caution">
    <text evidence="2">The sequence shown here is derived from an EMBL/GenBank/DDBJ whole genome shotgun (WGS) entry which is preliminary data.</text>
</comment>
<organism evidence="2 3">
    <name type="scientific">Clarias magur</name>
    <name type="common">Asian catfish</name>
    <name type="synonym">Macropteronotus magur</name>
    <dbReference type="NCBI Taxonomy" id="1594786"/>
    <lineage>
        <taxon>Eukaryota</taxon>
        <taxon>Metazoa</taxon>
        <taxon>Chordata</taxon>
        <taxon>Craniata</taxon>
        <taxon>Vertebrata</taxon>
        <taxon>Euteleostomi</taxon>
        <taxon>Actinopterygii</taxon>
        <taxon>Neopterygii</taxon>
        <taxon>Teleostei</taxon>
        <taxon>Ostariophysi</taxon>
        <taxon>Siluriformes</taxon>
        <taxon>Clariidae</taxon>
        <taxon>Clarias</taxon>
    </lineage>
</organism>
<evidence type="ECO:0000313" key="2">
    <source>
        <dbReference type="EMBL" id="KAF5898359.1"/>
    </source>
</evidence>
<sequence>LRISSTPHSDPHINQSTRNPEFMPSDLIAVKLLLQFLRSLRHWVPAHLICVAVRSRAFSPRLGRLVIHGSEPPHHRHFLLHSSLQRDNKNHHKGVGNKNIAAVNP</sequence>
<feature type="non-terminal residue" evidence="2">
    <location>
        <position position="105"/>
    </location>
</feature>
<protein>
    <submittedName>
        <fullName evidence="2">Protein ALWAYS EARLY 3</fullName>
    </submittedName>
</protein>
<feature type="compositionally biased region" description="Polar residues" evidence="1">
    <location>
        <begin position="1"/>
        <end position="19"/>
    </location>
</feature>
<dbReference type="AlphaFoldDB" id="A0A8J4UFH7"/>
<accession>A0A8J4UFH7</accession>
<dbReference type="EMBL" id="QNUK01000203">
    <property type="protein sequence ID" value="KAF5898359.1"/>
    <property type="molecule type" value="Genomic_DNA"/>
</dbReference>
<dbReference type="Proteomes" id="UP000727407">
    <property type="component" value="Unassembled WGS sequence"/>
</dbReference>
<feature type="region of interest" description="Disordered" evidence="1">
    <location>
        <begin position="85"/>
        <end position="105"/>
    </location>
</feature>